<evidence type="ECO:0000256" key="1">
    <source>
        <dbReference type="PIRSR" id="PIRSR613078-2"/>
    </source>
</evidence>
<keyword evidence="3" id="KW-1185">Reference proteome</keyword>
<evidence type="ECO:0000313" key="3">
    <source>
        <dbReference type="Proteomes" id="UP000831151"/>
    </source>
</evidence>
<dbReference type="CDD" id="cd07067">
    <property type="entry name" value="HP_PGM_like"/>
    <property type="match status" value="1"/>
</dbReference>
<dbReference type="PANTHER" id="PTHR48100">
    <property type="entry name" value="BROAD-SPECIFICITY PHOSPHATASE YOR283W-RELATED"/>
    <property type="match status" value="1"/>
</dbReference>
<dbReference type="SMART" id="SM00855">
    <property type="entry name" value="PGAM"/>
    <property type="match status" value="1"/>
</dbReference>
<proteinExistence type="predicted"/>
<dbReference type="EMBL" id="CP096649">
    <property type="protein sequence ID" value="UQK59384.1"/>
    <property type="molecule type" value="Genomic_DNA"/>
</dbReference>
<dbReference type="PANTHER" id="PTHR48100:SF1">
    <property type="entry name" value="HISTIDINE PHOSPHATASE FAMILY PROTEIN-RELATED"/>
    <property type="match status" value="1"/>
</dbReference>
<dbReference type="Gene3D" id="3.40.50.1240">
    <property type="entry name" value="Phosphoglycerate mutase-like"/>
    <property type="match status" value="1"/>
</dbReference>
<dbReference type="SUPFAM" id="SSF53254">
    <property type="entry name" value="Phosphoglycerate mutase-like"/>
    <property type="match status" value="1"/>
</dbReference>
<dbReference type="InterPro" id="IPR050275">
    <property type="entry name" value="PGM_Phosphatase"/>
</dbReference>
<dbReference type="InterPro" id="IPR029033">
    <property type="entry name" value="His_PPase_superfam"/>
</dbReference>
<dbReference type="KEGG" id="fms:M1R53_01545"/>
<dbReference type="GO" id="GO:0016791">
    <property type="term" value="F:phosphatase activity"/>
    <property type="evidence" value="ECO:0007669"/>
    <property type="project" value="TreeGrafter"/>
</dbReference>
<feature type="binding site" evidence="1">
    <location>
        <begin position="7"/>
        <end position="14"/>
    </location>
    <ligand>
        <name>substrate</name>
    </ligand>
</feature>
<dbReference type="RefSeq" id="WP_249242841.1">
    <property type="nucleotide sequence ID" value="NZ_CP096649.1"/>
</dbReference>
<dbReference type="InterPro" id="IPR013078">
    <property type="entry name" value="His_Pase_superF_clade-1"/>
</dbReference>
<accession>A0A9E7DJV0</accession>
<dbReference type="Pfam" id="PF00300">
    <property type="entry name" value="His_Phos_1"/>
    <property type="match status" value="1"/>
</dbReference>
<protein>
    <submittedName>
        <fullName evidence="2">Histidine phosphatase family protein</fullName>
    </submittedName>
</protein>
<feature type="binding site" evidence="1">
    <location>
        <position position="57"/>
    </location>
    <ligand>
        <name>substrate</name>
    </ligand>
</feature>
<dbReference type="Proteomes" id="UP000831151">
    <property type="component" value="Chromosome"/>
</dbReference>
<organism evidence="2 3">
    <name type="scientific">Fenollaria massiliensis</name>
    <dbReference type="NCBI Taxonomy" id="938288"/>
    <lineage>
        <taxon>Bacteria</taxon>
        <taxon>Bacillati</taxon>
        <taxon>Bacillota</taxon>
        <taxon>Clostridia</taxon>
        <taxon>Eubacteriales</taxon>
        <taxon>Fenollaria</taxon>
    </lineage>
</organism>
<reference evidence="2" key="1">
    <citation type="submission" date="2022-04" db="EMBL/GenBank/DDBJ databases">
        <title>Complete genome sequences of Ezakiella coagulans and Fenollaria massiliensis.</title>
        <authorList>
            <person name="France M.T."/>
            <person name="Clifford J."/>
            <person name="Narina S."/>
            <person name="Rutt L."/>
            <person name="Ravel J."/>
        </authorList>
    </citation>
    <scope>NUCLEOTIDE SEQUENCE</scope>
    <source>
        <strain evidence="2">C0061C2</strain>
    </source>
</reference>
<dbReference type="AlphaFoldDB" id="A0A9E7DJV0"/>
<sequence length="201" mass="23262">MKIYFTRHGLTEYNKERRIQGLLDSPLTLEGKEKAKELGARLKDEGIEIIYSSDQKRAMDSAKIINEALKQDIIPDRRLREVSMLSHEGMTWAESVATDPDREDLIMQRPDLFNEGGIYPYRDALEDAIAFIFELIKTNYEKVLVMTHGSKLRVITTVLEGLDLKDTNKVELIKGLSLKIYDYNEGKFKLLHDDEDYDNFV</sequence>
<evidence type="ECO:0000313" key="2">
    <source>
        <dbReference type="EMBL" id="UQK59384.1"/>
    </source>
</evidence>
<dbReference type="GO" id="GO:0005737">
    <property type="term" value="C:cytoplasm"/>
    <property type="evidence" value="ECO:0007669"/>
    <property type="project" value="TreeGrafter"/>
</dbReference>
<gene>
    <name evidence="2" type="ORF">M1R53_01545</name>
</gene>
<name>A0A9E7DJV0_9FIRM</name>
<dbReference type="PIRSF" id="PIRSF000709">
    <property type="entry name" value="6PFK_2-Ptase"/>
    <property type="match status" value="1"/>
</dbReference>